<evidence type="ECO:0000313" key="2">
    <source>
        <dbReference type="EMBL" id="QBC73424.1"/>
    </source>
</evidence>
<protein>
    <submittedName>
        <fullName evidence="2">Uncharacterized protein</fullName>
    </submittedName>
</protein>
<geneLocation type="mitochondrion" evidence="2"/>
<proteinExistence type="predicted"/>
<reference evidence="2" key="1">
    <citation type="journal article" date="2019" name="Eur. J. Protist.">
        <title>The complete mitochondrial genome of Paravannella minima (Amoebozoa, Discosea, Vannellida).</title>
        <authorList>
            <person name="Bondarenko N."/>
            <person name="Glotova A."/>
            <person name="Nassonova E."/>
            <person name="Masharsky A."/>
            <person name="Polev D."/>
            <person name="Smirnov A."/>
        </authorList>
    </citation>
    <scope>NUCLEOTIDE SEQUENCE</scope>
</reference>
<sequence>MCRLNRIRVLKNCFAKKNNDSKFFLLLNVNDIKFVELQKFYSYLYFNKYNNFFILNKYILSFIYNDRKHLNINIFKMLVNFFLLTFKSIYKLFYFLENNVNKIYLSYVFNFDRYYNLNYVTKFVHFFLKKNVENFNLYWFFFFKKKIYISLRSNNYNLVNFFFSIGLNVFLIFFKFFRNLFIFFYKK</sequence>
<dbReference type="EMBL" id="MH910097">
    <property type="protein sequence ID" value="QBC73424.1"/>
    <property type="molecule type" value="Genomic_DNA"/>
</dbReference>
<name>A0A411K7K5_9EUKA</name>
<accession>A0A411K7K5</accession>
<organism evidence="2">
    <name type="scientific">Paravannella minima</name>
    <dbReference type="NCBI Taxonomy" id="1443144"/>
    <lineage>
        <taxon>Eukaryota</taxon>
        <taxon>Amoebozoa</taxon>
        <taxon>Discosea</taxon>
        <taxon>Flabellinia</taxon>
        <taxon>Vannellidae</taxon>
        <taxon>Paravannella</taxon>
    </lineage>
</organism>
<dbReference type="RefSeq" id="YP_009557785.1">
    <property type="nucleotide sequence ID" value="NC_040955.1"/>
</dbReference>
<gene>
    <name evidence="2" type="primary">ORF6</name>
</gene>
<keyword evidence="1" id="KW-1133">Transmembrane helix</keyword>
<evidence type="ECO:0000256" key="1">
    <source>
        <dbReference type="SAM" id="Phobius"/>
    </source>
</evidence>
<keyword evidence="1" id="KW-0812">Transmembrane</keyword>
<dbReference type="AlphaFoldDB" id="A0A411K7K5"/>
<keyword evidence="2" id="KW-0496">Mitochondrion</keyword>
<dbReference type="GeneID" id="39114176"/>
<feature type="transmembrane region" description="Helical" evidence="1">
    <location>
        <begin position="158"/>
        <end position="177"/>
    </location>
</feature>
<feature type="transmembrane region" description="Helical" evidence="1">
    <location>
        <begin position="77"/>
        <end position="96"/>
    </location>
</feature>
<keyword evidence="1" id="KW-0472">Membrane</keyword>